<feature type="transmembrane region" description="Helical" evidence="3">
    <location>
        <begin position="306"/>
        <end position="330"/>
    </location>
</feature>
<dbReference type="InterPro" id="IPR011701">
    <property type="entry name" value="MFS"/>
</dbReference>
<feature type="transmembrane region" description="Helical" evidence="3">
    <location>
        <begin position="28"/>
        <end position="47"/>
    </location>
</feature>
<name>A0A9X0BCR6_9EURO</name>
<dbReference type="EMBL" id="JAPZBU010000004">
    <property type="protein sequence ID" value="KAJ5407953.1"/>
    <property type="molecule type" value="Genomic_DNA"/>
</dbReference>
<dbReference type="GO" id="GO:0022857">
    <property type="term" value="F:transmembrane transporter activity"/>
    <property type="evidence" value="ECO:0007669"/>
    <property type="project" value="InterPro"/>
</dbReference>
<dbReference type="Pfam" id="PF07690">
    <property type="entry name" value="MFS_1"/>
    <property type="match status" value="1"/>
</dbReference>
<sequence>MAPSIGFRALVNTAIDVKLLCLQRLVRLYAFGISSLILALQLAELGFSEERIGLFMTLTLLGDVFLSLVVTAIADRIGRARMIALGSLLMASSGVIFAISDNYWVLVAASIFGVISPSGGDIGPFKAIEESMMSQLVTAADFNAVLAWYYLLGAWGTAAGVMGTGWMIQVLEHRGISTLKAYQCMFCIYSLMGVVKFILSVVLSKACELKAESGTTNAERDPSIATEAQPLLPKPEPTRDSNNWITHLCPTLCKESRKFLVKFCFIISLDSFGSGLASNSWLTYFFSLKYDMQLGSLGSIFFASNLLASVSNLIAIPVANNVGLIATMVLGHVPASIALLLLPFLPTVFGAVTCLLIRSIFIEFDQAPRQAFLAHAILPEERTLVMGGVNVVRTLSRSFAPLVTGILGGQDEKGGYNGIGLAISLGGGLKLAYNALLLCTFGVRN</sequence>
<reference evidence="4" key="2">
    <citation type="journal article" date="2023" name="IMA Fungus">
        <title>Comparative genomic study of the Penicillium genus elucidates a diverse pangenome and 15 lateral gene transfer events.</title>
        <authorList>
            <person name="Petersen C."/>
            <person name="Sorensen T."/>
            <person name="Nielsen M.R."/>
            <person name="Sondergaard T.E."/>
            <person name="Sorensen J.L."/>
            <person name="Fitzpatrick D.A."/>
            <person name="Frisvad J.C."/>
            <person name="Nielsen K.L."/>
        </authorList>
    </citation>
    <scope>NUCLEOTIDE SEQUENCE</scope>
    <source>
        <strain evidence="4">IBT 29677</strain>
    </source>
</reference>
<feature type="transmembrane region" description="Helical" evidence="3">
    <location>
        <begin position="105"/>
        <end position="125"/>
    </location>
</feature>
<feature type="transmembrane region" description="Helical" evidence="3">
    <location>
        <begin position="263"/>
        <end position="286"/>
    </location>
</feature>
<keyword evidence="5" id="KW-1185">Reference proteome</keyword>
<accession>A0A9X0BCR6</accession>
<evidence type="ECO:0000313" key="4">
    <source>
        <dbReference type="EMBL" id="KAJ5407953.1"/>
    </source>
</evidence>
<keyword evidence="3" id="KW-0812">Transmembrane</keyword>
<dbReference type="Gene3D" id="1.20.1250.20">
    <property type="entry name" value="MFS general substrate transporter like domains"/>
    <property type="match status" value="1"/>
</dbReference>
<dbReference type="InterPro" id="IPR036259">
    <property type="entry name" value="MFS_trans_sf"/>
</dbReference>
<feature type="transmembrane region" description="Helical" evidence="3">
    <location>
        <begin position="180"/>
        <end position="203"/>
    </location>
</feature>
<feature type="region of interest" description="Disordered" evidence="2">
    <location>
        <begin position="218"/>
        <end position="238"/>
    </location>
</feature>
<comment type="caution">
    <text evidence="4">The sequence shown here is derived from an EMBL/GenBank/DDBJ whole genome shotgun (WGS) entry which is preliminary data.</text>
</comment>
<dbReference type="OrthoDB" id="10027823at2759"/>
<gene>
    <name evidence="4" type="ORF">N7509_001836</name>
</gene>
<dbReference type="PANTHER" id="PTHR23520:SF5">
    <property type="entry name" value="TRANSPORTER, PUTATIVE (AFU_ORTHOLOGUE AFUA_3G04000)-RELATED"/>
    <property type="match status" value="1"/>
</dbReference>
<keyword evidence="3" id="KW-0472">Membrane</keyword>
<feature type="transmembrane region" description="Helical" evidence="3">
    <location>
        <begin position="80"/>
        <end position="99"/>
    </location>
</feature>
<organism evidence="4 5">
    <name type="scientific">Penicillium cosmopolitanum</name>
    <dbReference type="NCBI Taxonomy" id="1131564"/>
    <lineage>
        <taxon>Eukaryota</taxon>
        <taxon>Fungi</taxon>
        <taxon>Dikarya</taxon>
        <taxon>Ascomycota</taxon>
        <taxon>Pezizomycotina</taxon>
        <taxon>Eurotiomycetes</taxon>
        <taxon>Eurotiomycetidae</taxon>
        <taxon>Eurotiales</taxon>
        <taxon>Aspergillaceae</taxon>
        <taxon>Penicillium</taxon>
    </lineage>
</organism>
<evidence type="ECO:0000256" key="1">
    <source>
        <dbReference type="ARBA" id="ARBA00004141"/>
    </source>
</evidence>
<dbReference type="GO" id="GO:0000329">
    <property type="term" value="C:fungal-type vacuole membrane"/>
    <property type="evidence" value="ECO:0007669"/>
    <property type="project" value="TreeGrafter"/>
</dbReference>
<dbReference type="PANTHER" id="PTHR23520">
    <property type="entry name" value="TRANSPORTER, PUTATIVE (AFU_ORTHOLOGUE AFUA_3G04000)-RELATED"/>
    <property type="match status" value="1"/>
</dbReference>
<dbReference type="AlphaFoldDB" id="A0A9X0BCR6"/>
<proteinExistence type="predicted"/>
<feature type="transmembrane region" description="Helical" evidence="3">
    <location>
        <begin position="146"/>
        <end position="168"/>
    </location>
</feature>
<dbReference type="Proteomes" id="UP001147747">
    <property type="component" value="Unassembled WGS sequence"/>
</dbReference>
<keyword evidence="3" id="KW-1133">Transmembrane helix</keyword>
<evidence type="ECO:0000313" key="5">
    <source>
        <dbReference type="Proteomes" id="UP001147747"/>
    </source>
</evidence>
<dbReference type="GeneID" id="81365453"/>
<reference evidence="4" key="1">
    <citation type="submission" date="2022-12" db="EMBL/GenBank/DDBJ databases">
        <authorList>
            <person name="Petersen C."/>
        </authorList>
    </citation>
    <scope>NUCLEOTIDE SEQUENCE</scope>
    <source>
        <strain evidence="4">IBT 29677</strain>
    </source>
</reference>
<evidence type="ECO:0008006" key="6">
    <source>
        <dbReference type="Google" id="ProtNLM"/>
    </source>
</evidence>
<protein>
    <recommendedName>
        <fullName evidence="6">Major facilitator superfamily (MFS) profile domain-containing protein</fullName>
    </recommendedName>
</protein>
<dbReference type="RefSeq" id="XP_056492268.1">
    <property type="nucleotide sequence ID" value="XM_056626473.1"/>
</dbReference>
<evidence type="ECO:0000256" key="3">
    <source>
        <dbReference type="SAM" id="Phobius"/>
    </source>
</evidence>
<comment type="subcellular location">
    <subcellularLocation>
        <location evidence="1">Membrane</location>
        <topology evidence="1">Multi-pass membrane protein</topology>
    </subcellularLocation>
</comment>
<feature type="transmembrane region" description="Helical" evidence="3">
    <location>
        <begin position="337"/>
        <end position="361"/>
    </location>
</feature>
<dbReference type="SUPFAM" id="SSF103473">
    <property type="entry name" value="MFS general substrate transporter"/>
    <property type="match status" value="1"/>
</dbReference>
<evidence type="ECO:0000256" key="2">
    <source>
        <dbReference type="SAM" id="MobiDB-lite"/>
    </source>
</evidence>
<feature type="transmembrane region" description="Helical" evidence="3">
    <location>
        <begin position="53"/>
        <end position="73"/>
    </location>
</feature>